<gene>
    <name evidence="2" type="ORF">GUJ93_ZPchr0013g36689</name>
</gene>
<dbReference type="EMBL" id="JAAALK010000079">
    <property type="protein sequence ID" value="KAG8097638.1"/>
    <property type="molecule type" value="Genomic_DNA"/>
</dbReference>
<comment type="caution">
    <text evidence="2">The sequence shown here is derived from an EMBL/GenBank/DDBJ whole genome shotgun (WGS) entry which is preliminary data.</text>
</comment>
<dbReference type="Proteomes" id="UP000729402">
    <property type="component" value="Unassembled WGS sequence"/>
</dbReference>
<dbReference type="Pfam" id="PF12937">
    <property type="entry name" value="F-box-like"/>
    <property type="match status" value="1"/>
</dbReference>
<organism evidence="2 3">
    <name type="scientific">Zizania palustris</name>
    <name type="common">Northern wild rice</name>
    <dbReference type="NCBI Taxonomy" id="103762"/>
    <lineage>
        <taxon>Eukaryota</taxon>
        <taxon>Viridiplantae</taxon>
        <taxon>Streptophyta</taxon>
        <taxon>Embryophyta</taxon>
        <taxon>Tracheophyta</taxon>
        <taxon>Spermatophyta</taxon>
        <taxon>Magnoliopsida</taxon>
        <taxon>Liliopsida</taxon>
        <taxon>Poales</taxon>
        <taxon>Poaceae</taxon>
        <taxon>BOP clade</taxon>
        <taxon>Oryzoideae</taxon>
        <taxon>Oryzeae</taxon>
        <taxon>Zizaniinae</taxon>
        <taxon>Zizania</taxon>
    </lineage>
</organism>
<reference evidence="2" key="1">
    <citation type="journal article" date="2021" name="bioRxiv">
        <title>Whole Genome Assembly and Annotation of Northern Wild Rice, Zizania palustris L., Supports a Whole Genome Duplication in the Zizania Genus.</title>
        <authorList>
            <person name="Haas M."/>
            <person name="Kono T."/>
            <person name="Macchietto M."/>
            <person name="Millas R."/>
            <person name="McGilp L."/>
            <person name="Shao M."/>
            <person name="Duquette J."/>
            <person name="Hirsch C.N."/>
            <person name="Kimball J."/>
        </authorList>
    </citation>
    <scope>NUCLEOTIDE SEQUENCE</scope>
    <source>
        <tissue evidence="2">Fresh leaf tissue</tissue>
    </source>
</reference>
<dbReference type="OrthoDB" id="1929062at2759"/>
<keyword evidence="3" id="KW-1185">Reference proteome</keyword>
<evidence type="ECO:0000259" key="1">
    <source>
        <dbReference type="Pfam" id="PF12937"/>
    </source>
</evidence>
<evidence type="ECO:0000313" key="3">
    <source>
        <dbReference type="Proteomes" id="UP000729402"/>
    </source>
</evidence>
<proteinExistence type="predicted"/>
<dbReference type="AlphaFoldDB" id="A0A8J5X1G3"/>
<protein>
    <recommendedName>
        <fullName evidence="1">F-box domain-containing protein</fullName>
    </recommendedName>
</protein>
<evidence type="ECO:0000313" key="2">
    <source>
        <dbReference type="EMBL" id="KAG8097638.1"/>
    </source>
</evidence>
<accession>A0A8J5X1G3</accession>
<dbReference type="PANTHER" id="PTHR38926">
    <property type="entry name" value="F-BOX DOMAIN CONTAINING PROTEIN, EXPRESSED"/>
    <property type="match status" value="1"/>
</dbReference>
<name>A0A8J5X1G3_ZIZPA</name>
<reference evidence="2" key="2">
    <citation type="submission" date="2021-02" db="EMBL/GenBank/DDBJ databases">
        <authorList>
            <person name="Kimball J.A."/>
            <person name="Haas M.W."/>
            <person name="Macchietto M."/>
            <person name="Kono T."/>
            <person name="Duquette J."/>
            <person name="Shao M."/>
        </authorList>
    </citation>
    <scope>NUCLEOTIDE SEQUENCE</scope>
    <source>
        <tissue evidence="2">Fresh leaf tissue</tissue>
    </source>
</reference>
<dbReference type="PANTHER" id="PTHR38926:SF5">
    <property type="entry name" value="F-BOX AND LEUCINE-RICH REPEAT PROTEIN 6"/>
    <property type="match status" value="1"/>
</dbReference>
<sequence length="295" mass="32386">MAEEGERRTAVSSSLSPPPWAELETDCLVHVFRRLELEDVAAAAPLVCRGWRRAAADPSLWRGLDLRRDHLARFMPWGKLAAAFARRYGVERFGFAGFLRLCVARAAGSADDLALPPLLSSPAAELDHVSAECPALRRLALPMLSSADEARLPELIPRWRRLQHLELDSKPSSFPAVAAQLALHCPGLAILKTSGSIKPEDAAAITASLPCLHSLFLDRSYLPKKELLTILAGCTELREFSARSCVGFDEKDDEVLRRGRSIAHFDIGGSRLLDEHDNEAINGDGYCDASWVEVI</sequence>
<dbReference type="InterPro" id="IPR001810">
    <property type="entry name" value="F-box_dom"/>
</dbReference>
<feature type="domain" description="F-box" evidence="1">
    <location>
        <begin position="26"/>
        <end position="67"/>
    </location>
</feature>